<gene>
    <name evidence="2" type="ORF">THAOC_15739</name>
</gene>
<evidence type="ECO:0000313" key="3">
    <source>
        <dbReference type="Proteomes" id="UP000266841"/>
    </source>
</evidence>
<evidence type="ECO:0000256" key="1">
    <source>
        <dbReference type="SAM" id="MobiDB-lite"/>
    </source>
</evidence>
<protein>
    <submittedName>
        <fullName evidence="2">Uncharacterized protein</fullName>
    </submittedName>
</protein>
<dbReference type="EMBL" id="AGNL01018143">
    <property type="protein sequence ID" value="EJK63591.1"/>
    <property type="molecule type" value="Genomic_DNA"/>
</dbReference>
<feature type="region of interest" description="Disordered" evidence="1">
    <location>
        <begin position="1"/>
        <end position="52"/>
    </location>
</feature>
<keyword evidence="3" id="KW-1185">Reference proteome</keyword>
<feature type="compositionally biased region" description="Polar residues" evidence="1">
    <location>
        <begin position="104"/>
        <end position="115"/>
    </location>
</feature>
<comment type="caution">
    <text evidence="2">The sequence shown here is derived from an EMBL/GenBank/DDBJ whole genome shotgun (WGS) entry which is preliminary data.</text>
</comment>
<feature type="compositionally biased region" description="Polar residues" evidence="1">
    <location>
        <begin position="122"/>
        <end position="135"/>
    </location>
</feature>
<feature type="region of interest" description="Disordered" evidence="1">
    <location>
        <begin position="104"/>
        <end position="135"/>
    </location>
</feature>
<reference evidence="2 3" key="1">
    <citation type="journal article" date="2012" name="Genome Biol.">
        <title>Genome and low-iron response of an oceanic diatom adapted to chronic iron limitation.</title>
        <authorList>
            <person name="Lommer M."/>
            <person name="Specht M."/>
            <person name="Roy A.S."/>
            <person name="Kraemer L."/>
            <person name="Andreson R."/>
            <person name="Gutowska M.A."/>
            <person name="Wolf J."/>
            <person name="Bergner S.V."/>
            <person name="Schilhabel M.B."/>
            <person name="Klostermeier U.C."/>
            <person name="Beiko R.G."/>
            <person name="Rosenstiel P."/>
            <person name="Hippler M."/>
            <person name="Laroche J."/>
        </authorList>
    </citation>
    <scope>NUCLEOTIDE SEQUENCE [LARGE SCALE GENOMIC DNA]</scope>
    <source>
        <strain evidence="2 3">CCMP1005</strain>
    </source>
</reference>
<sequence length="151" mass="16150">MNRARDWAHKIVTKPARALPTPRVRQPLPIAPPTSADTPDTEVPGADQSPPMELLLTHQRELRRLSSQGGVTEAAADVSAVGHPVPEGAIDLIDDAPVVTSSHAHVSSDVSQVSGVTAGPDDTTQPGSRGSNLSTRFQTLLSRWNRTWQAR</sequence>
<organism evidence="2 3">
    <name type="scientific">Thalassiosira oceanica</name>
    <name type="common">Marine diatom</name>
    <dbReference type="NCBI Taxonomy" id="159749"/>
    <lineage>
        <taxon>Eukaryota</taxon>
        <taxon>Sar</taxon>
        <taxon>Stramenopiles</taxon>
        <taxon>Ochrophyta</taxon>
        <taxon>Bacillariophyta</taxon>
        <taxon>Coscinodiscophyceae</taxon>
        <taxon>Thalassiosirophycidae</taxon>
        <taxon>Thalassiosirales</taxon>
        <taxon>Thalassiosiraceae</taxon>
        <taxon>Thalassiosira</taxon>
    </lineage>
</organism>
<name>K0SRE5_THAOC</name>
<accession>K0SRE5</accession>
<dbReference type="Proteomes" id="UP000266841">
    <property type="component" value="Unassembled WGS sequence"/>
</dbReference>
<dbReference type="AlphaFoldDB" id="K0SRE5"/>
<proteinExistence type="predicted"/>
<evidence type="ECO:0000313" key="2">
    <source>
        <dbReference type="EMBL" id="EJK63591.1"/>
    </source>
</evidence>